<comment type="caution">
    <text evidence="3">The sequence shown here is derived from an EMBL/GenBank/DDBJ whole genome shotgun (WGS) entry which is preliminary data.</text>
</comment>
<dbReference type="SMART" id="SM00554">
    <property type="entry name" value="FAS1"/>
    <property type="match status" value="1"/>
</dbReference>
<name>A0ABV1RPV5_9BACT</name>
<reference evidence="3 4" key="1">
    <citation type="submission" date="2024-06" db="EMBL/GenBank/DDBJ databases">
        <title>Pontibacter populi HYL7-15.</title>
        <authorList>
            <person name="Kim M.K."/>
        </authorList>
    </citation>
    <scope>NUCLEOTIDE SEQUENCE [LARGE SCALE GENOMIC DNA]</scope>
    <source>
        <strain evidence="3 4">HYL7-15</strain>
    </source>
</reference>
<accession>A0ABV1RPV5</accession>
<dbReference type="SUPFAM" id="SSF82153">
    <property type="entry name" value="FAS1 domain"/>
    <property type="match status" value="1"/>
</dbReference>
<dbReference type="InterPro" id="IPR050904">
    <property type="entry name" value="Adhesion/Biosynth-related"/>
</dbReference>
<keyword evidence="1" id="KW-0732">Signal</keyword>
<sequence length="206" mass="22230">MKYKIIHSVFMLLIATFLFAGCASSDSTTQETTTDTTIDSQPATAAETDVLPEDTVDTNISANNQLGSRMNLVALIRQNPNLSTLSELIRNADMVVALESPGTYTFFAPTNEAFAALPQGTLEVLKQPLNKFELTELLQSHILPNRVTAAEMKDKMALKTTQGEEIIVQLSGQKITVGGANVTATDVEASNGIIHVIDKVLIPPKK</sequence>
<dbReference type="Proteomes" id="UP001476807">
    <property type="component" value="Unassembled WGS sequence"/>
</dbReference>
<dbReference type="PANTHER" id="PTHR10900:SF77">
    <property type="entry name" value="FI19380P1"/>
    <property type="match status" value="1"/>
</dbReference>
<dbReference type="PROSITE" id="PS50213">
    <property type="entry name" value="FAS1"/>
    <property type="match status" value="1"/>
</dbReference>
<organism evidence="3 4">
    <name type="scientific">Pontibacter populi</name>
    <dbReference type="NCBI Taxonomy" id="890055"/>
    <lineage>
        <taxon>Bacteria</taxon>
        <taxon>Pseudomonadati</taxon>
        <taxon>Bacteroidota</taxon>
        <taxon>Cytophagia</taxon>
        <taxon>Cytophagales</taxon>
        <taxon>Hymenobacteraceae</taxon>
        <taxon>Pontibacter</taxon>
    </lineage>
</organism>
<protein>
    <submittedName>
        <fullName evidence="3">Fasciclin domain-containing protein</fullName>
    </submittedName>
</protein>
<dbReference type="PANTHER" id="PTHR10900">
    <property type="entry name" value="PERIOSTIN-RELATED"/>
    <property type="match status" value="1"/>
</dbReference>
<keyword evidence="4" id="KW-1185">Reference proteome</keyword>
<feature type="domain" description="FAS1" evidence="2">
    <location>
        <begin position="69"/>
        <end position="201"/>
    </location>
</feature>
<dbReference type="RefSeq" id="WP_350410700.1">
    <property type="nucleotide sequence ID" value="NZ_JBEOKT010000002.1"/>
</dbReference>
<evidence type="ECO:0000256" key="1">
    <source>
        <dbReference type="SAM" id="SignalP"/>
    </source>
</evidence>
<feature type="chain" id="PRO_5046592872" evidence="1">
    <location>
        <begin position="21"/>
        <end position="206"/>
    </location>
</feature>
<evidence type="ECO:0000313" key="3">
    <source>
        <dbReference type="EMBL" id="MER2996394.1"/>
    </source>
</evidence>
<evidence type="ECO:0000259" key="2">
    <source>
        <dbReference type="PROSITE" id="PS50213"/>
    </source>
</evidence>
<gene>
    <name evidence="3" type="ORF">ABS362_02485</name>
</gene>
<feature type="signal peptide" evidence="1">
    <location>
        <begin position="1"/>
        <end position="20"/>
    </location>
</feature>
<dbReference type="EMBL" id="JBEOKT010000002">
    <property type="protein sequence ID" value="MER2996394.1"/>
    <property type="molecule type" value="Genomic_DNA"/>
</dbReference>
<dbReference type="Gene3D" id="2.30.180.10">
    <property type="entry name" value="FAS1 domain"/>
    <property type="match status" value="1"/>
</dbReference>
<proteinExistence type="predicted"/>
<evidence type="ECO:0000313" key="4">
    <source>
        <dbReference type="Proteomes" id="UP001476807"/>
    </source>
</evidence>
<dbReference type="PROSITE" id="PS51257">
    <property type="entry name" value="PROKAR_LIPOPROTEIN"/>
    <property type="match status" value="1"/>
</dbReference>
<dbReference type="InterPro" id="IPR036378">
    <property type="entry name" value="FAS1_dom_sf"/>
</dbReference>
<dbReference type="Pfam" id="PF02469">
    <property type="entry name" value="Fasciclin"/>
    <property type="match status" value="1"/>
</dbReference>
<dbReference type="InterPro" id="IPR000782">
    <property type="entry name" value="FAS1_domain"/>
</dbReference>